<dbReference type="GO" id="GO:0000711">
    <property type="term" value="P:meiotic DNA repair synthesis"/>
    <property type="evidence" value="ECO:0007669"/>
    <property type="project" value="TreeGrafter"/>
</dbReference>
<dbReference type="KEGG" id="muo:115481819"/>
<feature type="region of interest" description="Disordered" evidence="2">
    <location>
        <begin position="1"/>
        <end position="31"/>
    </location>
</feature>
<dbReference type="GO" id="GO:0000801">
    <property type="term" value="C:central element"/>
    <property type="evidence" value="ECO:0007669"/>
    <property type="project" value="TreeGrafter"/>
</dbReference>
<dbReference type="PANTHER" id="PTHR46918:SF1">
    <property type="entry name" value="SYNAPTONEMAL COMPLEX PROTEIN 1"/>
    <property type="match status" value="1"/>
</dbReference>
<dbReference type="GO" id="GO:0051026">
    <property type="term" value="P:chiasma assembly"/>
    <property type="evidence" value="ECO:0007669"/>
    <property type="project" value="TreeGrafter"/>
</dbReference>
<accession>A0A6P7ZCK1</accession>
<dbReference type="InterPro" id="IPR008827">
    <property type="entry name" value="SYCP1"/>
</dbReference>
<evidence type="ECO:0000256" key="2">
    <source>
        <dbReference type="SAM" id="MobiDB-lite"/>
    </source>
</evidence>
<dbReference type="GO" id="GO:0001673">
    <property type="term" value="C:male germ cell nucleus"/>
    <property type="evidence" value="ECO:0007669"/>
    <property type="project" value="TreeGrafter"/>
</dbReference>
<dbReference type="RefSeq" id="XP_030077087.1">
    <property type="nucleotide sequence ID" value="XM_030221227.1"/>
</dbReference>
<dbReference type="Proteomes" id="UP000515156">
    <property type="component" value="Chromosome 12"/>
</dbReference>
<dbReference type="Pfam" id="PF05483">
    <property type="entry name" value="SCP-1"/>
    <property type="match status" value="1"/>
</dbReference>
<dbReference type="GeneID" id="115481819"/>
<proteinExistence type="predicted"/>
<feature type="coiled-coil region" evidence="1">
    <location>
        <begin position="224"/>
        <end position="262"/>
    </location>
</feature>
<sequence length="455" mass="52371">MKLKGEEAKSKLDESKDKARNIENEMSKKEKQLKTLENKFSIVKKQIENKNKSIEDLQQENKTLKKKIAADSKQCSAQEAEVTQLKAKLENIRLQSEKSSNSYQKEINERSLTEEKLREEVTQLKTKLENIRLQFEKSNDSLQKEIKERSFTEEKLRGEAERMKVIADDAQKMQKETDIRCQHKIAEMVALMEKHKHQYDKMVEEKDTELGLYKAKEQETISTKVSLEIELSCLKKELLSLREKYEKEVEEKEMLARVAKEKKEVKHKKIQTSLAETPRNNSLRGDSNSVASSKKSLSQTFASLEQSKNSDNMELDSWTPSSKCSLCTSQKTYNVKTPPKYEKVQRESINQHAEAAMKKKRKVALEFDAQSDSSDHTDLLSLVSEEDMFKRLYKELPEAAPLFMTSSKKVPSSVSKSPGNVLKLATVKKMREAGWTAVANVDRKKKMKAAEKLFT</sequence>
<dbReference type="GO" id="GO:0003690">
    <property type="term" value="F:double-stranded DNA binding"/>
    <property type="evidence" value="ECO:0007669"/>
    <property type="project" value="TreeGrafter"/>
</dbReference>
<organism evidence="3 4">
    <name type="scientific">Microcaecilia unicolor</name>
    <dbReference type="NCBI Taxonomy" id="1415580"/>
    <lineage>
        <taxon>Eukaryota</taxon>
        <taxon>Metazoa</taxon>
        <taxon>Chordata</taxon>
        <taxon>Craniata</taxon>
        <taxon>Vertebrata</taxon>
        <taxon>Euteleostomi</taxon>
        <taxon>Amphibia</taxon>
        <taxon>Gymnophiona</taxon>
        <taxon>Siphonopidae</taxon>
        <taxon>Microcaecilia</taxon>
    </lineage>
</organism>
<dbReference type="AlphaFoldDB" id="A0A6P7ZCK1"/>
<evidence type="ECO:0000313" key="3">
    <source>
        <dbReference type="Proteomes" id="UP000515156"/>
    </source>
</evidence>
<feature type="region of interest" description="Disordered" evidence="2">
    <location>
        <begin position="262"/>
        <end position="294"/>
    </location>
</feature>
<dbReference type="OrthoDB" id="10064612at2759"/>
<reference evidence="4" key="1">
    <citation type="submission" date="2025-08" db="UniProtKB">
        <authorList>
            <consortium name="RefSeq"/>
        </authorList>
    </citation>
    <scope>IDENTIFICATION</scope>
</reference>
<feature type="compositionally biased region" description="Polar residues" evidence="2">
    <location>
        <begin position="271"/>
        <end position="286"/>
    </location>
</feature>
<dbReference type="GO" id="GO:0000802">
    <property type="term" value="C:transverse filament"/>
    <property type="evidence" value="ECO:0007669"/>
    <property type="project" value="TreeGrafter"/>
</dbReference>
<keyword evidence="1" id="KW-0175">Coiled coil</keyword>
<dbReference type="InParanoid" id="A0A6P7ZCK1"/>
<name>A0A6P7ZCK1_9AMPH</name>
<keyword evidence="3" id="KW-1185">Reference proteome</keyword>
<evidence type="ECO:0000313" key="4">
    <source>
        <dbReference type="RefSeq" id="XP_030077087.1"/>
    </source>
</evidence>
<dbReference type="GO" id="GO:0051878">
    <property type="term" value="P:lateral element assembly"/>
    <property type="evidence" value="ECO:0007669"/>
    <property type="project" value="TreeGrafter"/>
</dbReference>
<evidence type="ECO:0000256" key="1">
    <source>
        <dbReference type="SAM" id="Coils"/>
    </source>
</evidence>
<gene>
    <name evidence="4" type="primary">LOC115481819</name>
</gene>
<dbReference type="PANTHER" id="PTHR46918">
    <property type="entry name" value="SYNAPTONEMAL COMPLEX PROTEIN 1"/>
    <property type="match status" value="1"/>
</dbReference>
<protein>
    <submittedName>
        <fullName evidence="4">Synaptonemal complex protein 1-like isoform X1</fullName>
    </submittedName>
</protein>